<evidence type="ECO:0000256" key="5">
    <source>
        <dbReference type="ARBA" id="ARBA00022525"/>
    </source>
</evidence>
<dbReference type="EC" id="3.2.1.8" evidence="10"/>
<dbReference type="RefSeq" id="XP_047774000.1">
    <property type="nucleotide sequence ID" value="XM_047921088.1"/>
</dbReference>
<dbReference type="EMBL" id="JADCUA010000029">
    <property type="protein sequence ID" value="KAH9830739.1"/>
    <property type="molecule type" value="Genomic_DNA"/>
</dbReference>
<evidence type="ECO:0000256" key="2">
    <source>
        <dbReference type="ARBA" id="ARBA00004613"/>
    </source>
</evidence>
<keyword evidence="5" id="KW-0964">Secreted</keyword>
<evidence type="ECO:0000256" key="8">
    <source>
        <dbReference type="ARBA" id="ARBA00023277"/>
    </source>
</evidence>
<dbReference type="InterPro" id="IPR017853">
    <property type="entry name" value="GH"/>
</dbReference>
<reference evidence="13 14" key="1">
    <citation type="journal article" date="2021" name="Environ. Microbiol.">
        <title>Gene family expansions and transcriptome signatures uncover fungal adaptations to wood decay.</title>
        <authorList>
            <person name="Hage H."/>
            <person name="Miyauchi S."/>
            <person name="Viragh M."/>
            <person name="Drula E."/>
            <person name="Min B."/>
            <person name="Chaduli D."/>
            <person name="Navarro D."/>
            <person name="Favel A."/>
            <person name="Norest M."/>
            <person name="Lesage-Meessen L."/>
            <person name="Balint B."/>
            <person name="Merenyi Z."/>
            <person name="de Eugenio L."/>
            <person name="Morin E."/>
            <person name="Martinez A.T."/>
            <person name="Baldrian P."/>
            <person name="Stursova M."/>
            <person name="Martinez M.J."/>
            <person name="Novotny C."/>
            <person name="Magnuson J.K."/>
            <person name="Spatafora J.W."/>
            <person name="Maurice S."/>
            <person name="Pangilinan J."/>
            <person name="Andreopoulos W."/>
            <person name="LaButti K."/>
            <person name="Hundley H."/>
            <person name="Na H."/>
            <person name="Kuo A."/>
            <person name="Barry K."/>
            <person name="Lipzen A."/>
            <person name="Henrissat B."/>
            <person name="Riley R."/>
            <person name="Ahrendt S."/>
            <person name="Nagy L.G."/>
            <person name="Grigoriev I.V."/>
            <person name="Martin F."/>
            <person name="Rosso M.N."/>
        </authorList>
    </citation>
    <scope>NUCLEOTIDE SEQUENCE [LARGE SCALE GENOMIC DNA]</scope>
    <source>
        <strain evidence="13 14">CIRM-BRFM 1785</strain>
    </source>
</reference>
<dbReference type="InterPro" id="IPR001000">
    <property type="entry name" value="GH10_dom"/>
</dbReference>
<proteinExistence type="inferred from homology"/>
<evidence type="ECO:0000256" key="1">
    <source>
        <dbReference type="ARBA" id="ARBA00000681"/>
    </source>
</evidence>
<dbReference type="GeneID" id="72001820"/>
<comment type="subcellular location">
    <subcellularLocation>
        <location evidence="2">Secreted</location>
    </subcellularLocation>
</comment>
<dbReference type="PANTHER" id="PTHR31490:SF35">
    <property type="entry name" value="ENDO-1,4-BETA-XYLANASE"/>
    <property type="match status" value="1"/>
</dbReference>
<evidence type="ECO:0000259" key="12">
    <source>
        <dbReference type="PROSITE" id="PS51760"/>
    </source>
</evidence>
<keyword evidence="10" id="KW-0326">Glycosidase</keyword>
<evidence type="ECO:0000313" key="13">
    <source>
        <dbReference type="EMBL" id="KAH9830739.1"/>
    </source>
</evidence>
<dbReference type="SUPFAM" id="SSF51445">
    <property type="entry name" value="(Trans)glycosidases"/>
    <property type="match status" value="1"/>
</dbReference>
<dbReference type="PRINTS" id="PR00134">
    <property type="entry name" value="GLHYDRLASE10"/>
</dbReference>
<evidence type="ECO:0000313" key="14">
    <source>
        <dbReference type="Proteomes" id="UP000814176"/>
    </source>
</evidence>
<keyword evidence="8 10" id="KW-0119">Carbohydrate metabolism</keyword>
<dbReference type="PROSITE" id="PS51760">
    <property type="entry name" value="GH10_2"/>
    <property type="match status" value="1"/>
</dbReference>
<dbReference type="Gene3D" id="3.20.20.80">
    <property type="entry name" value="Glycosidases"/>
    <property type="match status" value="1"/>
</dbReference>
<accession>A0ABQ8K1Z5</accession>
<feature type="chain" id="PRO_5046260852" description="Beta-xylanase" evidence="11">
    <location>
        <begin position="22"/>
        <end position="375"/>
    </location>
</feature>
<evidence type="ECO:0000256" key="3">
    <source>
        <dbReference type="ARBA" id="ARBA00004851"/>
    </source>
</evidence>
<organism evidence="13 14">
    <name type="scientific">Rhodofomes roseus</name>
    <dbReference type="NCBI Taxonomy" id="34475"/>
    <lineage>
        <taxon>Eukaryota</taxon>
        <taxon>Fungi</taxon>
        <taxon>Dikarya</taxon>
        <taxon>Basidiomycota</taxon>
        <taxon>Agaricomycotina</taxon>
        <taxon>Agaricomycetes</taxon>
        <taxon>Polyporales</taxon>
        <taxon>Rhodofomes</taxon>
    </lineage>
</organism>
<gene>
    <name evidence="13" type="ORF">C8Q71DRAFT_716230</name>
</gene>
<comment type="pathway">
    <text evidence="3">Glycan degradation; xylan degradation.</text>
</comment>
<feature type="non-terminal residue" evidence="13">
    <location>
        <position position="1"/>
    </location>
</feature>
<feature type="signal peptide" evidence="11">
    <location>
        <begin position="1"/>
        <end position="21"/>
    </location>
</feature>
<keyword evidence="14" id="KW-1185">Reference proteome</keyword>
<evidence type="ECO:0000256" key="9">
    <source>
        <dbReference type="ARBA" id="ARBA00023326"/>
    </source>
</evidence>
<comment type="catalytic activity">
    <reaction evidence="1 10">
        <text>Endohydrolysis of (1-&gt;4)-beta-D-xylosidic linkages in xylans.</text>
        <dbReference type="EC" id="3.2.1.8"/>
    </reaction>
</comment>
<evidence type="ECO:0000256" key="4">
    <source>
        <dbReference type="ARBA" id="ARBA00007495"/>
    </source>
</evidence>
<dbReference type="PANTHER" id="PTHR31490">
    <property type="entry name" value="GLYCOSYL HYDROLASE"/>
    <property type="match status" value="1"/>
</dbReference>
<evidence type="ECO:0000256" key="11">
    <source>
        <dbReference type="SAM" id="SignalP"/>
    </source>
</evidence>
<comment type="caution">
    <text evidence="13">The sequence shown here is derived from an EMBL/GenBank/DDBJ whole genome shotgun (WGS) entry which is preliminary data.</text>
</comment>
<keyword evidence="7 10" id="KW-0378">Hydrolase</keyword>
<name>A0ABQ8K1Z5_9APHY</name>
<dbReference type="Proteomes" id="UP000814176">
    <property type="component" value="Unassembled WGS sequence"/>
</dbReference>
<sequence length="375" mass="41493">LLTMQFILTCLAFAAIGRVSALPGSTTAPSSAALPTATSIVPGLNFLAHTAGKLYFGTATDNTQPEFDDTTYIRILENWWHFGQLTPANAMKWMYTEPEPGVFTFDLGDQIADLAHEYGMFLRGHNGVWHEELPDWVTSTEWNATGLAEAVHRHVSGIVGHYAGQVYAWDVVNGRPGNHIRTAEPLNDDGTMREDVFYDTLGESYIEIALKAAHAADPHAKLYINDYNIENVGNKSTAMQNLVKRLRSDGVPIHGIGMESHFIVGEVPTTLVENFLAYQELGLEFAITELDIRMELPATRESYEQQKQDYHTVVDACLQVLACVGVTVWDFTDKYSWVPGTFNGEGDACPWDSDYQRKPAFDGIAVAFEHGNIGA</sequence>
<keyword evidence="11" id="KW-0732">Signal</keyword>
<feature type="domain" description="GH10" evidence="12">
    <location>
        <begin position="48"/>
        <end position="367"/>
    </location>
</feature>
<evidence type="ECO:0000256" key="10">
    <source>
        <dbReference type="RuleBase" id="RU361174"/>
    </source>
</evidence>
<dbReference type="InterPro" id="IPR044846">
    <property type="entry name" value="GH10"/>
</dbReference>
<dbReference type="Pfam" id="PF00331">
    <property type="entry name" value="Glyco_hydro_10"/>
    <property type="match status" value="1"/>
</dbReference>
<comment type="similarity">
    <text evidence="4 10">Belongs to the glycosyl hydrolase 10 (cellulase F) family.</text>
</comment>
<evidence type="ECO:0000256" key="6">
    <source>
        <dbReference type="ARBA" id="ARBA00022651"/>
    </source>
</evidence>
<dbReference type="SMART" id="SM00633">
    <property type="entry name" value="Glyco_10"/>
    <property type="match status" value="1"/>
</dbReference>
<protein>
    <recommendedName>
        <fullName evidence="10">Beta-xylanase</fullName>
        <ecNumber evidence="10">3.2.1.8</ecNumber>
    </recommendedName>
</protein>
<keyword evidence="6" id="KW-0858">Xylan degradation</keyword>
<keyword evidence="9 10" id="KW-0624">Polysaccharide degradation</keyword>
<evidence type="ECO:0000256" key="7">
    <source>
        <dbReference type="ARBA" id="ARBA00022801"/>
    </source>
</evidence>